<name>A0A9P5P022_GYMJU</name>
<accession>A0A9P5P022</accession>
<evidence type="ECO:0000256" key="14">
    <source>
        <dbReference type="ARBA" id="ARBA00024013"/>
    </source>
</evidence>
<dbReference type="GO" id="GO:0016020">
    <property type="term" value="C:membrane"/>
    <property type="evidence" value="ECO:0007669"/>
    <property type="project" value="UniProtKB-SubCell"/>
</dbReference>
<dbReference type="AlphaFoldDB" id="A0A9P5P022"/>
<dbReference type="InterPro" id="IPR006073">
    <property type="entry name" value="GTP-bd"/>
</dbReference>
<protein>
    <submittedName>
        <fullName evidence="18">P-loop containing nucleoside triphosphate hydrolase protein</fullName>
    </submittedName>
</protein>
<dbReference type="EMBL" id="JADNYJ010000006">
    <property type="protein sequence ID" value="KAF8910601.1"/>
    <property type="molecule type" value="Genomic_DNA"/>
</dbReference>
<evidence type="ECO:0000256" key="6">
    <source>
        <dbReference type="ARBA" id="ARBA00022692"/>
    </source>
</evidence>
<dbReference type="GO" id="GO:0015031">
    <property type="term" value="P:protein transport"/>
    <property type="evidence" value="ECO:0007669"/>
    <property type="project" value="UniProtKB-KW"/>
</dbReference>
<dbReference type="InterPro" id="IPR045058">
    <property type="entry name" value="GIMA/IAN/Toc"/>
</dbReference>
<evidence type="ECO:0000256" key="11">
    <source>
        <dbReference type="ARBA" id="ARBA00022927"/>
    </source>
</evidence>
<evidence type="ECO:0000256" key="3">
    <source>
        <dbReference type="ARBA" id="ARBA00022448"/>
    </source>
</evidence>
<dbReference type="PANTHER" id="PTHR10903:SF135">
    <property type="entry name" value="TRANSLOCASE OF CHLOROPLAST 120, CHLOROPLASTIC-RELATED"/>
    <property type="match status" value="1"/>
</dbReference>
<keyword evidence="3" id="KW-0813">Transport</keyword>
<evidence type="ECO:0000313" key="19">
    <source>
        <dbReference type="Proteomes" id="UP000724874"/>
    </source>
</evidence>
<evidence type="ECO:0000256" key="7">
    <source>
        <dbReference type="ARBA" id="ARBA00022723"/>
    </source>
</evidence>
<feature type="coiled-coil region" evidence="15">
    <location>
        <begin position="262"/>
        <end position="344"/>
    </location>
</feature>
<keyword evidence="4" id="KW-0150">Chloroplast</keyword>
<evidence type="ECO:0000256" key="5">
    <source>
        <dbReference type="ARBA" id="ARBA00022640"/>
    </source>
</evidence>
<evidence type="ECO:0000256" key="9">
    <source>
        <dbReference type="ARBA" id="ARBA00022805"/>
    </source>
</evidence>
<reference evidence="18" key="1">
    <citation type="submission" date="2020-11" db="EMBL/GenBank/DDBJ databases">
        <authorList>
            <consortium name="DOE Joint Genome Institute"/>
            <person name="Ahrendt S."/>
            <person name="Riley R."/>
            <person name="Andreopoulos W."/>
            <person name="LaButti K."/>
            <person name="Pangilinan J."/>
            <person name="Ruiz-duenas F.J."/>
            <person name="Barrasa J.M."/>
            <person name="Sanchez-Garcia M."/>
            <person name="Camarero S."/>
            <person name="Miyauchi S."/>
            <person name="Serrano A."/>
            <person name="Linde D."/>
            <person name="Babiker R."/>
            <person name="Drula E."/>
            <person name="Ayuso-Fernandez I."/>
            <person name="Pacheco R."/>
            <person name="Padilla G."/>
            <person name="Ferreira P."/>
            <person name="Barriuso J."/>
            <person name="Kellner H."/>
            <person name="Castanera R."/>
            <person name="Alfaro M."/>
            <person name="Ramirez L."/>
            <person name="Pisabarro A.G."/>
            <person name="Kuo A."/>
            <person name="Tritt A."/>
            <person name="Lipzen A."/>
            <person name="He G."/>
            <person name="Yan M."/>
            <person name="Ng V."/>
            <person name="Cullen D."/>
            <person name="Martin F."/>
            <person name="Rosso M.-N."/>
            <person name="Henrissat B."/>
            <person name="Hibbett D."/>
            <person name="Martinez A.T."/>
            <person name="Grigoriev I.V."/>
        </authorList>
    </citation>
    <scope>NUCLEOTIDE SEQUENCE</scope>
    <source>
        <strain evidence="18">AH 44721</strain>
    </source>
</reference>
<dbReference type="SUPFAM" id="SSF52540">
    <property type="entry name" value="P-loop containing nucleoside triphosphate hydrolases"/>
    <property type="match status" value="1"/>
</dbReference>
<keyword evidence="15" id="KW-0175">Coiled coil</keyword>
<organism evidence="18 19">
    <name type="scientific">Gymnopilus junonius</name>
    <name type="common">Spectacular rustgill mushroom</name>
    <name type="synonym">Gymnopilus spectabilis subsp. junonius</name>
    <dbReference type="NCBI Taxonomy" id="109634"/>
    <lineage>
        <taxon>Eukaryota</taxon>
        <taxon>Fungi</taxon>
        <taxon>Dikarya</taxon>
        <taxon>Basidiomycota</taxon>
        <taxon>Agaricomycotina</taxon>
        <taxon>Agaricomycetes</taxon>
        <taxon>Agaricomycetidae</taxon>
        <taxon>Agaricales</taxon>
        <taxon>Agaricineae</taxon>
        <taxon>Hymenogastraceae</taxon>
        <taxon>Gymnopilus</taxon>
    </lineage>
</organism>
<dbReference type="OrthoDB" id="8954335at2759"/>
<feature type="region of interest" description="Disordered" evidence="16">
    <location>
        <begin position="374"/>
        <end position="400"/>
    </location>
</feature>
<evidence type="ECO:0000256" key="12">
    <source>
        <dbReference type="ARBA" id="ARBA00022989"/>
    </source>
</evidence>
<keyword evidence="9" id="KW-1002">Plastid outer membrane</keyword>
<dbReference type="Proteomes" id="UP000724874">
    <property type="component" value="Unassembled WGS sequence"/>
</dbReference>
<gene>
    <name evidence="18" type="ORF">CPB84DRAFT_1743439</name>
</gene>
<keyword evidence="11" id="KW-0653">Protein transport</keyword>
<comment type="cofactor">
    <cofactor evidence="1">
        <name>Mg(2+)</name>
        <dbReference type="ChEBI" id="CHEBI:18420"/>
    </cofactor>
</comment>
<keyword evidence="19" id="KW-1185">Reference proteome</keyword>
<evidence type="ECO:0000256" key="15">
    <source>
        <dbReference type="SAM" id="Coils"/>
    </source>
</evidence>
<evidence type="ECO:0000256" key="13">
    <source>
        <dbReference type="ARBA" id="ARBA00023136"/>
    </source>
</evidence>
<evidence type="ECO:0000259" key="17">
    <source>
        <dbReference type="Pfam" id="PF01926"/>
    </source>
</evidence>
<dbReference type="InterPro" id="IPR027417">
    <property type="entry name" value="P-loop_NTPase"/>
</dbReference>
<feature type="compositionally biased region" description="Basic residues" evidence="16">
    <location>
        <begin position="391"/>
        <end position="400"/>
    </location>
</feature>
<evidence type="ECO:0000256" key="1">
    <source>
        <dbReference type="ARBA" id="ARBA00001946"/>
    </source>
</evidence>
<keyword evidence="6" id="KW-0812">Transmembrane</keyword>
<evidence type="ECO:0000256" key="10">
    <source>
        <dbReference type="ARBA" id="ARBA00022842"/>
    </source>
</evidence>
<evidence type="ECO:0000313" key="18">
    <source>
        <dbReference type="EMBL" id="KAF8910601.1"/>
    </source>
</evidence>
<dbReference type="CDD" id="cd00882">
    <property type="entry name" value="Ras_like_GTPase"/>
    <property type="match status" value="1"/>
</dbReference>
<evidence type="ECO:0000256" key="2">
    <source>
        <dbReference type="ARBA" id="ARBA00004167"/>
    </source>
</evidence>
<keyword evidence="10" id="KW-0460">Magnesium</keyword>
<evidence type="ECO:0000256" key="4">
    <source>
        <dbReference type="ARBA" id="ARBA00022528"/>
    </source>
</evidence>
<evidence type="ECO:0000256" key="16">
    <source>
        <dbReference type="SAM" id="MobiDB-lite"/>
    </source>
</evidence>
<evidence type="ECO:0000256" key="8">
    <source>
        <dbReference type="ARBA" id="ARBA00022801"/>
    </source>
</evidence>
<keyword evidence="13" id="KW-0472">Membrane</keyword>
<dbReference type="PANTHER" id="PTHR10903">
    <property type="entry name" value="GTPASE, IMAP FAMILY MEMBER-RELATED"/>
    <property type="match status" value="1"/>
</dbReference>
<comment type="caution">
    <text evidence="18">The sequence shown here is derived from an EMBL/GenBank/DDBJ whole genome shotgun (WGS) entry which is preliminary data.</text>
</comment>
<comment type="subcellular location">
    <subcellularLocation>
        <location evidence="2">Membrane</location>
        <topology evidence="2">Single-pass membrane protein</topology>
    </subcellularLocation>
    <subcellularLocation>
        <location evidence="14">Plastid</location>
        <location evidence="14">Chloroplast outer membrane</location>
    </subcellularLocation>
</comment>
<dbReference type="Gene3D" id="3.40.50.300">
    <property type="entry name" value="P-loop containing nucleotide triphosphate hydrolases"/>
    <property type="match status" value="1"/>
</dbReference>
<keyword evidence="8 18" id="KW-0378">Hydrolase</keyword>
<keyword evidence="7" id="KW-0479">Metal-binding</keyword>
<dbReference type="GO" id="GO:0016787">
    <property type="term" value="F:hydrolase activity"/>
    <property type="evidence" value="ECO:0007669"/>
    <property type="project" value="UniProtKB-KW"/>
</dbReference>
<proteinExistence type="predicted"/>
<keyword evidence="5" id="KW-0934">Plastid</keyword>
<dbReference type="GO" id="GO:0046872">
    <property type="term" value="F:metal ion binding"/>
    <property type="evidence" value="ECO:0007669"/>
    <property type="project" value="UniProtKB-KW"/>
</dbReference>
<feature type="domain" description="G" evidence="17">
    <location>
        <begin position="73"/>
        <end position="146"/>
    </location>
</feature>
<dbReference type="Pfam" id="PF01926">
    <property type="entry name" value="MMR_HSR1"/>
    <property type="match status" value="1"/>
</dbReference>
<keyword evidence="12" id="KW-1133">Transmembrane helix</keyword>
<sequence>MKKQSAVRSERVKKEVGVWAPKEAQDFQIVPQGLCKGYLNCEVLSSMSRNEISVGTETYSARVQTVIKGLEHVMGATGSGKTTFINSASGSNLRVGRGLQSCTSDIQAAEPFQLDSRSVILIDTPGFDDTSKSDTDILRLIAAFLSTAYENGHKLSGIIYIHRISDFRMGGISTRNFKMFRQLCGENSLKNVVILTNMWGEVGREVGEAREHELATEDIFFKPVLDKGAQMLRHDNTQEMSHNELVEEKKDISETAAGEELNRELIAQYRKHKEEMKQLQEEMQGIEGQLNFITEYNYLIIQIAETIRTKDEETKLELELEKLATKYNEEKRQMEQRMQKMASSARKDFDKAAADYNRQMGELRVQLQQTFCFRRGKEETSSPDRGVAKQPTRRLHHTVN</sequence>
<dbReference type="GO" id="GO:0005525">
    <property type="term" value="F:GTP binding"/>
    <property type="evidence" value="ECO:0007669"/>
    <property type="project" value="InterPro"/>
</dbReference>